<keyword evidence="16" id="KW-1185">Reference proteome</keyword>
<dbReference type="InterPro" id="IPR004772">
    <property type="entry name" value="TrkH"/>
</dbReference>
<dbReference type="GO" id="GO:0046872">
    <property type="term" value="F:metal ion binding"/>
    <property type="evidence" value="ECO:0007669"/>
    <property type="project" value="UniProtKB-KW"/>
</dbReference>
<accession>A0A4Z0W8R4</accession>
<evidence type="ECO:0000256" key="2">
    <source>
        <dbReference type="ARBA" id="ARBA00009137"/>
    </source>
</evidence>
<evidence type="ECO:0000256" key="6">
    <source>
        <dbReference type="ARBA" id="ARBA00022538"/>
    </source>
</evidence>
<feature type="binding site" evidence="13">
    <location>
        <position position="317"/>
    </location>
    <ligand>
        <name>K(+)</name>
        <dbReference type="ChEBI" id="CHEBI:29103"/>
    </ligand>
</feature>
<comment type="subcellular location">
    <subcellularLocation>
        <location evidence="1 12">Cell inner membrane</location>
        <topology evidence="1 12">Multi-pass membrane protein</topology>
    </subcellularLocation>
</comment>
<keyword evidence="4 12" id="KW-1003">Cell membrane</keyword>
<dbReference type="OrthoDB" id="9810952at2"/>
<dbReference type="PIRSF" id="PIRSF006247">
    <property type="entry name" value="TrkH"/>
    <property type="match status" value="1"/>
</dbReference>
<feature type="binding site" evidence="13">
    <location>
        <position position="434"/>
    </location>
    <ligand>
        <name>K(+)</name>
        <dbReference type="ChEBI" id="CHEBI:29103"/>
    </ligand>
</feature>
<evidence type="ECO:0000256" key="4">
    <source>
        <dbReference type="ARBA" id="ARBA00022475"/>
    </source>
</evidence>
<evidence type="ECO:0000256" key="12">
    <source>
        <dbReference type="PIRNR" id="PIRNR006247"/>
    </source>
</evidence>
<evidence type="ECO:0000256" key="3">
    <source>
        <dbReference type="ARBA" id="ARBA00022448"/>
    </source>
</evidence>
<dbReference type="InterPro" id="IPR003445">
    <property type="entry name" value="Cat_transpt"/>
</dbReference>
<keyword evidence="5 12" id="KW-0997">Cell inner membrane</keyword>
<evidence type="ECO:0000256" key="9">
    <source>
        <dbReference type="ARBA" id="ARBA00022989"/>
    </source>
</evidence>
<keyword evidence="7 14" id="KW-0812">Transmembrane</keyword>
<feature type="binding site" evidence="13">
    <location>
        <position position="221"/>
    </location>
    <ligand>
        <name>K(+)</name>
        <dbReference type="ChEBI" id="CHEBI:29103"/>
    </ligand>
</feature>
<feature type="binding site" evidence="13">
    <location>
        <position position="318"/>
    </location>
    <ligand>
        <name>K(+)</name>
        <dbReference type="ChEBI" id="CHEBI:29103"/>
    </ligand>
</feature>
<name>A0A4Z0W8R4_9GAMM</name>
<evidence type="ECO:0000256" key="10">
    <source>
        <dbReference type="ARBA" id="ARBA00023065"/>
    </source>
</evidence>
<protein>
    <recommendedName>
        <fullName evidence="12">Trk system potassium uptake protein</fullName>
    </recommendedName>
</protein>
<keyword evidence="10 12" id="KW-0406">Ion transport</keyword>
<feature type="transmembrane region" description="Helical" evidence="14">
    <location>
        <begin position="422"/>
        <end position="443"/>
    </location>
</feature>
<organism evidence="15 16">
    <name type="scientific">Natronospirillum operosum</name>
    <dbReference type="NCBI Taxonomy" id="2759953"/>
    <lineage>
        <taxon>Bacteria</taxon>
        <taxon>Pseudomonadati</taxon>
        <taxon>Pseudomonadota</taxon>
        <taxon>Gammaproteobacteria</taxon>
        <taxon>Oceanospirillales</taxon>
        <taxon>Natronospirillaceae</taxon>
        <taxon>Natronospirillum</taxon>
    </lineage>
</organism>
<evidence type="ECO:0000256" key="1">
    <source>
        <dbReference type="ARBA" id="ARBA00004429"/>
    </source>
</evidence>
<dbReference type="PANTHER" id="PTHR32024:SF2">
    <property type="entry name" value="TRK SYSTEM POTASSIUM UPTAKE PROTEIN TRKG-RELATED"/>
    <property type="match status" value="1"/>
</dbReference>
<feature type="transmembrane region" description="Helical" evidence="14">
    <location>
        <begin position="70"/>
        <end position="90"/>
    </location>
</feature>
<feature type="transmembrane region" description="Helical" evidence="14">
    <location>
        <begin position="274"/>
        <end position="294"/>
    </location>
</feature>
<dbReference type="Proteomes" id="UP000297475">
    <property type="component" value="Unassembled WGS sequence"/>
</dbReference>
<dbReference type="PANTHER" id="PTHR32024">
    <property type="entry name" value="TRK SYSTEM POTASSIUM UPTAKE PROTEIN TRKG-RELATED"/>
    <property type="match status" value="1"/>
</dbReference>
<comment type="caution">
    <text evidence="15">The sequence shown here is derived from an EMBL/GenBank/DDBJ whole genome shotgun (WGS) entry which is preliminary data.</text>
</comment>
<keyword evidence="9 14" id="KW-1133">Transmembrane helix</keyword>
<keyword evidence="6 12" id="KW-0633">Potassium transport</keyword>
<dbReference type="EMBL" id="SRMF01000008">
    <property type="protein sequence ID" value="TGG91498.1"/>
    <property type="molecule type" value="Genomic_DNA"/>
</dbReference>
<keyword evidence="3 12" id="KW-0813">Transport</keyword>
<feature type="transmembrane region" description="Helical" evidence="14">
    <location>
        <begin position="184"/>
        <end position="203"/>
    </location>
</feature>
<evidence type="ECO:0000256" key="8">
    <source>
        <dbReference type="ARBA" id="ARBA00022958"/>
    </source>
</evidence>
<keyword evidence="11 12" id="KW-0472">Membrane</keyword>
<dbReference type="AlphaFoldDB" id="A0A4Z0W8R4"/>
<evidence type="ECO:0000313" key="16">
    <source>
        <dbReference type="Proteomes" id="UP000297475"/>
    </source>
</evidence>
<feature type="binding site" evidence="13">
    <location>
        <position position="111"/>
    </location>
    <ligand>
        <name>K(+)</name>
        <dbReference type="ChEBI" id="CHEBI:29103"/>
    </ligand>
</feature>
<gene>
    <name evidence="15" type="ORF">E4656_15830</name>
</gene>
<keyword evidence="8 12" id="KW-0630">Potassium</keyword>
<dbReference type="RefSeq" id="WP_135484282.1">
    <property type="nucleotide sequence ID" value="NZ_SRMF01000008.1"/>
</dbReference>
<evidence type="ECO:0000256" key="13">
    <source>
        <dbReference type="PIRSR" id="PIRSR006247-1"/>
    </source>
</evidence>
<comment type="similarity">
    <text evidence="2 12">Belongs to the TrkH potassium transport family.</text>
</comment>
<proteinExistence type="inferred from homology"/>
<dbReference type="GO" id="GO:0015379">
    <property type="term" value="F:potassium:chloride symporter activity"/>
    <property type="evidence" value="ECO:0007669"/>
    <property type="project" value="InterPro"/>
</dbReference>
<evidence type="ECO:0000256" key="7">
    <source>
        <dbReference type="ARBA" id="ARBA00022692"/>
    </source>
</evidence>
<feature type="transmembrane region" description="Helical" evidence="14">
    <location>
        <begin position="455"/>
        <end position="480"/>
    </location>
</feature>
<feature type="binding site" evidence="13">
    <location>
        <position position="220"/>
    </location>
    <ligand>
        <name>K(+)</name>
        <dbReference type="ChEBI" id="CHEBI:29103"/>
    </ligand>
</feature>
<feature type="binding site" evidence="13">
    <location>
        <position position="435"/>
    </location>
    <ligand>
        <name>K(+)</name>
        <dbReference type="ChEBI" id="CHEBI:29103"/>
    </ligand>
</feature>
<sequence length="482" mass="52752">MHFRIILRVLGLLLMVFSVAMLPPAGLSLWYDDGAFYSFAWSFVFILAAGLLLWLPVLRNRDELRTREGFLITGLFWVVLGTAGSLPLYLSTDAALSYTDAFFESFSGLTTTGATVMTGIQDLPESIRFYRQQLQWMGGMGIIVLAVAILPMLGVGGMQLYRAEMSGPMKDNKLAPRIAETAKALWLIYVGLTAAAGLGYWLAGMSPFDAVGHAFSTVAIGGFSTHDASIGHFNSGAIEFIAIVFMLLAAANFGLHFVAFRTRRPGQYLRDPEYRFFLLLIFGLMGVTTLSLWATTSETGWQALRIGAFEATSIMTTTGYASTGFAHFPLFLPFLLFMASFMGGSAGSTAGGMKSIRILLLWKQGVREVKRLIHPNGVFPIKVGRTEVPDRVLSAVWGYFSVYVFVFLVLLIAMLATGLDFVTSWSAVGAAMNNLGPGLGAVASNYASIPDASKWLLCFGMLMGRLEIFTLIIIMSPMFWRR</sequence>
<evidence type="ECO:0000313" key="15">
    <source>
        <dbReference type="EMBL" id="TGG91498.1"/>
    </source>
</evidence>
<evidence type="ECO:0000256" key="11">
    <source>
        <dbReference type="ARBA" id="ARBA00023136"/>
    </source>
</evidence>
<reference evidence="15 16" key="1">
    <citation type="submission" date="2019-04" db="EMBL/GenBank/DDBJ databases">
        <title>Natronospirillum operosus gen. nov., sp. nov., a haloalkaliphilic satellite isolated from decaying biomass of laboratory culture of cyanobacterium Geitlerinema sp. and proposal of Natronospirillaceae fam. nov. and Saccharospirillaceae fam. nov.</title>
        <authorList>
            <person name="Kevbrin V."/>
            <person name="Boltyanskaya Y."/>
            <person name="Koziaeva V."/>
            <person name="Grouzdev D.S."/>
            <person name="Park M."/>
            <person name="Cho J."/>
        </authorList>
    </citation>
    <scope>NUCLEOTIDE SEQUENCE [LARGE SCALE GENOMIC DNA]</scope>
    <source>
        <strain evidence="15 16">G-116</strain>
    </source>
</reference>
<keyword evidence="13" id="KW-0479">Metal-binding</keyword>
<feature type="transmembrane region" description="Helical" evidence="14">
    <location>
        <begin position="240"/>
        <end position="262"/>
    </location>
</feature>
<dbReference type="NCBIfam" id="TIGR00933">
    <property type="entry name" value="2a38"/>
    <property type="match status" value="1"/>
</dbReference>
<dbReference type="Pfam" id="PF02386">
    <property type="entry name" value="TrkH"/>
    <property type="match status" value="1"/>
</dbReference>
<evidence type="ECO:0000256" key="14">
    <source>
        <dbReference type="SAM" id="Phobius"/>
    </source>
</evidence>
<feature type="transmembrane region" description="Helical" evidence="14">
    <location>
        <begin position="392"/>
        <end position="416"/>
    </location>
</feature>
<feature type="transmembrane region" description="Helical" evidence="14">
    <location>
        <begin position="330"/>
        <end position="353"/>
    </location>
</feature>
<feature type="transmembrane region" description="Helical" evidence="14">
    <location>
        <begin position="38"/>
        <end position="58"/>
    </location>
</feature>
<evidence type="ECO:0000256" key="5">
    <source>
        <dbReference type="ARBA" id="ARBA00022519"/>
    </source>
</evidence>
<feature type="binding site" evidence="13">
    <location>
        <position position="112"/>
    </location>
    <ligand>
        <name>K(+)</name>
        <dbReference type="ChEBI" id="CHEBI:29103"/>
    </ligand>
</feature>
<dbReference type="GO" id="GO:0005886">
    <property type="term" value="C:plasma membrane"/>
    <property type="evidence" value="ECO:0007669"/>
    <property type="project" value="UniProtKB-SubCell"/>
</dbReference>
<feature type="transmembrane region" description="Helical" evidence="14">
    <location>
        <begin position="136"/>
        <end position="163"/>
    </location>
</feature>